<dbReference type="GO" id="GO:0009697">
    <property type="term" value="P:salicylic acid biosynthetic process"/>
    <property type="evidence" value="ECO:0007669"/>
    <property type="project" value="TreeGrafter"/>
</dbReference>
<keyword evidence="4 5" id="KW-0413">Isomerase</keyword>
<evidence type="ECO:0000313" key="8">
    <source>
        <dbReference type="EMBL" id="MBT2328374.1"/>
    </source>
</evidence>
<dbReference type="InterPro" id="IPR036263">
    <property type="entry name" value="Chorismate_II_sf"/>
</dbReference>
<dbReference type="InterPro" id="IPR008240">
    <property type="entry name" value="Chorismate_mutase_periplasmic"/>
</dbReference>
<evidence type="ECO:0000256" key="4">
    <source>
        <dbReference type="ARBA" id="ARBA00023235"/>
    </source>
</evidence>
<dbReference type="PANTHER" id="PTHR38041:SF2">
    <property type="entry name" value="SECRETED CHORISMATE MUTASE"/>
    <property type="match status" value="1"/>
</dbReference>
<accession>A0A944HF99</accession>
<name>A0A944HF99_PSEFL</name>
<dbReference type="GO" id="GO:0004106">
    <property type="term" value="F:chorismate mutase activity"/>
    <property type="evidence" value="ECO:0007669"/>
    <property type="project" value="UniProtKB-EC"/>
</dbReference>
<evidence type="ECO:0000256" key="2">
    <source>
        <dbReference type="ARBA" id="ARBA00012404"/>
    </source>
</evidence>
<dbReference type="RefSeq" id="WP_214912584.1">
    <property type="nucleotide sequence ID" value="NZ_JAGGNX010000013.1"/>
</dbReference>
<dbReference type="EC" id="5.4.99.5" evidence="2 5"/>
<dbReference type="EMBL" id="JAGGOB010000013">
    <property type="protein sequence ID" value="MBT2328374.1"/>
    <property type="molecule type" value="Genomic_DNA"/>
</dbReference>
<dbReference type="PANTHER" id="PTHR38041">
    <property type="entry name" value="CHORISMATE MUTASE"/>
    <property type="match status" value="1"/>
</dbReference>
<dbReference type="Pfam" id="PF01817">
    <property type="entry name" value="CM_2"/>
    <property type="match status" value="1"/>
</dbReference>
<dbReference type="InterPro" id="IPR002701">
    <property type="entry name" value="CM_II_prokaryot"/>
</dbReference>
<comment type="pathway">
    <text evidence="1 5">Metabolic intermediate biosynthesis; prephenate biosynthesis; prephenate from chorismate: step 1/1.</text>
</comment>
<gene>
    <name evidence="8" type="ORF">J7E47_06550</name>
</gene>
<organism evidence="8 9">
    <name type="scientific">Pseudomonas fluorescens</name>
    <dbReference type="NCBI Taxonomy" id="294"/>
    <lineage>
        <taxon>Bacteria</taxon>
        <taxon>Pseudomonadati</taxon>
        <taxon>Pseudomonadota</taxon>
        <taxon>Gammaproteobacteria</taxon>
        <taxon>Pseudomonadales</taxon>
        <taxon>Pseudomonadaceae</taxon>
        <taxon>Pseudomonas</taxon>
    </lineage>
</organism>
<dbReference type="Gene3D" id="1.20.59.10">
    <property type="entry name" value="Chorismate mutase"/>
    <property type="match status" value="1"/>
</dbReference>
<dbReference type="GO" id="GO:0046417">
    <property type="term" value="P:chorismate metabolic process"/>
    <property type="evidence" value="ECO:0007669"/>
    <property type="project" value="InterPro"/>
</dbReference>
<dbReference type="Proteomes" id="UP000692896">
    <property type="component" value="Unassembled WGS sequence"/>
</dbReference>
<comment type="function">
    <text evidence="5">Catalyzes the Claisen rearrangement of chorismate to prephenate.</text>
</comment>
<dbReference type="SUPFAM" id="SSF48600">
    <property type="entry name" value="Chorismate mutase II"/>
    <property type="match status" value="1"/>
</dbReference>
<dbReference type="NCBIfam" id="NF006741">
    <property type="entry name" value="PRK09269.1"/>
    <property type="match status" value="1"/>
</dbReference>
<dbReference type="InterPro" id="IPR036979">
    <property type="entry name" value="CM_dom_sf"/>
</dbReference>
<evidence type="ECO:0000256" key="1">
    <source>
        <dbReference type="ARBA" id="ARBA00004817"/>
    </source>
</evidence>
<comment type="catalytic activity">
    <reaction evidence="5">
        <text>chorismate = prephenate</text>
        <dbReference type="Rhea" id="RHEA:13897"/>
        <dbReference type="ChEBI" id="CHEBI:29748"/>
        <dbReference type="ChEBI" id="CHEBI:29934"/>
        <dbReference type="EC" id="5.4.99.5"/>
    </reaction>
</comment>
<sequence>MTSRLSLCLALSAALLGSAAQAATAPTALAPLLGSISERLAIADQVALSKWDSRKPVEDRPREREVIAAAVAQAPTYNLSSEAAEAFFAAQIEANKLVQYAHLSDWQLQGKAPDTPRPDLIGQIRPQLDQLQKRLLQQLADFSPYRTDPQCPQWLAQATHTISNDPLRQMALVRATAELCVFTKS</sequence>
<evidence type="ECO:0000313" key="9">
    <source>
        <dbReference type="Proteomes" id="UP000692896"/>
    </source>
</evidence>
<evidence type="ECO:0000256" key="6">
    <source>
        <dbReference type="SAM" id="SignalP"/>
    </source>
</evidence>
<evidence type="ECO:0000259" key="7">
    <source>
        <dbReference type="PROSITE" id="PS51168"/>
    </source>
</evidence>
<comment type="caution">
    <text evidence="8">The sequence shown here is derived from an EMBL/GenBank/DDBJ whole genome shotgun (WGS) entry which is preliminary data.</text>
</comment>
<reference evidence="8" key="1">
    <citation type="submission" date="2021-03" db="EMBL/GenBank/DDBJ databases">
        <title>Genomic analysis provides insights into the functional capacity of soil bacteria communities inhabiting an altitudinal gradient in the Atacama Desert.</title>
        <authorList>
            <person name="Gonzalez M."/>
            <person name="Maldonado J."/>
            <person name="Maza F."/>
            <person name="Hodar C."/>
            <person name="Cortes M."/>
            <person name="Palma R."/>
            <person name="Andreani C."/>
            <person name="Gaete A."/>
            <person name="Vasquez-Dean J."/>
            <person name="Acuna V."/>
            <person name="Aguado M."/>
            <person name="Mandakovic D."/>
            <person name="Latorre M."/>
            <person name="Orellana A."/>
            <person name="Gutierrez R."/>
            <person name="Montecino M."/>
            <person name="Allende M."/>
            <person name="Maass A."/>
            <person name="Cambiazo V."/>
        </authorList>
    </citation>
    <scope>NUCLEOTIDE SEQUENCE</scope>
    <source>
        <strain evidence="8">ISL-25</strain>
    </source>
</reference>
<dbReference type="InterPro" id="IPR051331">
    <property type="entry name" value="Chorismate_mutase-related"/>
</dbReference>
<dbReference type="SMART" id="SM00830">
    <property type="entry name" value="CM_2"/>
    <property type="match status" value="1"/>
</dbReference>
<protein>
    <recommendedName>
        <fullName evidence="2 5">Chorismate mutase</fullName>
        <ecNumber evidence="2 5">5.4.99.5</ecNumber>
    </recommendedName>
</protein>
<evidence type="ECO:0000256" key="5">
    <source>
        <dbReference type="PIRNR" id="PIRNR026640"/>
    </source>
</evidence>
<evidence type="ECO:0000256" key="3">
    <source>
        <dbReference type="ARBA" id="ARBA00022729"/>
    </source>
</evidence>
<feature type="domain" description="Chorismate mutase" evidence="7">
    <location>
        <begin position="10"/>
        <end position="103"/>
    </location>
</feature>
<dbReference type="PIRSF" id="PIRSF026640">
    <property type="entry name" value="Peripl_chor_mut"/>
    <property type="match status" value="1"/>
</dbReference>
<keyword evidence="3 6" id="KW-0732">Signal</keyword>
<dbReference type="PROSITE" id="PS51168">
    <property type="entry name" value="CHORISMATE_MUT_2"/>
    <property type="match status" value="1"/>
</dbReference>
<dbReference type="AlphaFoldDB" id="A0A944HF99"/>
<feature type="chain" id="PRO_5037704442" description="Chorismate mutase" evidence="6">
    <location>
        <begin position="23"/>
        <end position="185"/>
    </location>
</feature>
<proteinExistence type="predicted"/>
<dbReference type="NCBIfam" id="TIGR01806">
    <property type="entry name" value="CM_mono2"/>
    <property type="match status" value="1"/>
</dbReference>
<feature type="signal peptide" evidence="6">
    <location>
        <begin position="1"/>
        <end position="22"/>
    </location>
</feature>